<feature type="region of interest" description="Disordered" evidence="1">
    <location>
        <begin position="462"/>
        <end position="507"/>
    </location>
</feature>
<dbReference type="Proteomes" id="UP000039324">
    <property type="component" value="Unassembled WGS sequence"/>
</dbReference>
<reference evidence="2 4" key="1">
    <citation type="submission" date="2015-02" db="EMBL/GenBank/DDBJ databases">
        <authorList>
            <person name="Chooi Y.-H."/>
        </authorList>
    </citation>
    <scope>NUCLEOTIDE SEQUENCE [LARGE SCALE GENOMIC DNA]</scope>
    <source>
        <strain evidence="2">E3</strain>
    </source>
</reference>
<evidence type="ECO:0000313" key="3">
    <source>
        <dbReference type="EMBL" id="SPQ95955.1"/>
    </source>
</evidence>
<dbReference type="Proteomes" id="UP000290189">
    <property type="component" value="Unassembled WGS sequence"/>
</dbReference>
<keyword evidence="4" id="KW-1185">Reference proteome</keyword>
<gene>
    <name evidence="2" type="ORF">PBRA_007279</name>
    <name evidence="3" type="ORF">PLBR_LOCUS3170</name>
</gene>
<keyword evidence="3" id="KW-0496">Mitochondrion</keyword>
<proteinExistence type="predicted"/>
<feature type="region of interest" description="Disordered" evidence="1">
    <location>
        <begin position="273"/>
        <end position="299"/>
    </location>
</feature>
<organism evidence="2 4">
    <name type="scientific">Plasmodiophora brassicae</name>
    <name type="common">Clubroot disease agent</name>
    <dbReference type="NCBI Taxonomy" id="37360"/>
    <lineage>
        <taxon>Eukaryota</taxon>
        <taxon>Sar</taxon>
        <taxon>Rhizaria</taxon>
        <taxon>Endomyxa</taxon>
        <taxon>Phytomyxea</taxon>
        <taxon>Plasmodiophorida</taxon>
        <taxon>Plasmodiophoridae</taxon>
        <taxon>Plasmodiophora</taxon>
    </lineage>
</organism>
<dbReference type="EMBL" id="CDSF01000091">
    <property type="protein sequence ID" value="CEO99546.1"/>
    <property type="molecule type" value="Genomic_DNA"/>
</dbReference>
<feature type="compositionally biased region" description="Polar residues" evidence="1">
    <location>
        <begin position="166"/>
        <end position="178"/>
    </location>
</feature>
<evidence type="ECO:0000313" key="4">
    <source>
        <dbReference type="Proteomes" id="UP000039324"/>
    </source>
</evidence>
<feature type="region of interest" description="Disordered" evidence="1">
    <location>
        <begin position="417"/>
        <end position="449"/>
    </location>
</feature>
<feature type="compositionally biased region" description="Basic and acidic residues" evidence="1">
    <location>
        <begin position="479"/>
        <end position="488"/>
    </location>
</feature>
<dbReference type="OrthoDB" id="193650at2759"/>
<sequence>MASPPGDDAIVEIAAHHDAALEVALTAVDHIVAQSACILHEHYLDARIPSIVASDVVAALLVTIKSQVIRHDPGDADGYLNPIWVPENEPRPAPIDKRASGMLPILPRKTTQNDLEEAVAATVDRLKAVDDVADGRESTISGRSRSSKKSSSARRSSLEKRMDPGTDTNPNVPITVTVSPEDEERELFRLRHMHRLGKERASHGQAATPIAKADPVDPVEEQFARVKDFVKGRPYTYDHYGKPVIVAPIKPERMPPTQTAAEVVVQDAPVGELPAATPGKRGHDAGKPAGKRPAKERKQNGVHFVQSTDVQPPISQSIQMAAGVTLREGPTVKMGARTPVNDDDVGGGVMSMTLSQYKAYLETDAMLSAPVADPDSPRQRPAEDDVIAIEARLVDTEANRGSGSLSPVAKFNEALKSDANWGANPGQRPRPPAGSRAPRPTGPRLLRTPRTRPFIETTHAHLPHPIFPTSKGHAGVAGKAEKKQERRPSITKVITTPLSKKLFEQRP</sequence>
<dbReference type="AlphaFoldDB" id="A0A0G4IWT3"/>
<geneLocation type="mitochondrion" evidence="3"/>
<protein>
    <submittedName>
        <fullName evidence="2">Uncharacterized protein</fullName>
    </submittedName>
</protein>
<dbReference type="OMA" id="CILHEHY"/>
<feature type="compositionally biased region" description="Low complexity" evidence="1">
    <location>
        <begin position="433"/>
        <end position="449"/>
    </location>
</feature>
<evidence type="ECO:0000313" key="5">
    <source>
        <dbReference type="Proteomes" id="UP000290189"/>
    </source>
</evidence>
<name>A0A0G4IWT3_PLABS</name>
<feature type="region of interest" description="Disordered" evidence="1">
    <location>
        <begin position="132"/>
        <end position="183"/>
    </location>
</feature>
<accession>A0A0G4IWT3</accession>
<evidence type="ECO:0000256" key="1">
    <source>
        <dbReference type="SAM" id="MobiDB-lite"/>
    </source>
</evidence>
<evidence type="ECO:0000313" key="2">
    <source>
        <dbReference type="EMBL" id="CEO99546.1"/>
    </source>
</evidence>
<dbReference type="EMBL" id="OVEO01000005">
    <property type="protein sequence ID" value="SPQ95955.1"/>
    <property type="molecule type" value="Genomic_DNA"/>
</dbReference>
<reference evidence="3 5" key="2">
    <citation type="submission" date="2018-03" db="EMBL/GenBank/DDBJ databases">
        <authorList>
            <person name="Fogelqvist J."/>
        </authorList>
    </citation>
    <scope>NUCLEOTIDE SEQUENCE [LARGE SCALE GENOMIC DNA]</scope>
</reference>